<feature type="domain" description="LYR motif-containing protein Cup1-like N-terminal" evidence="2">
    <location>
        <begin position="100"/>
        <end position="144"/>
    </location>
</feature>
<dbReference type="EMBL" id="MZNU01000317">
    <property type="protein sequence ID" value="OWP00603.1"/>
    <property type="molecule type" value="Genomic_DNA"/>
</dbReference>
<evidence type="ECO:0000259" key="2">
    <source>
        <dbReference type="Pfam" id="PF20263"/>
    </source>
</evidence>
<dbReference type="Proteomes" id="UP000242519">
    <property type="component" value="Unassembled WGS sequence"/>
</dbReference>
<gene>
    <name evidence="3" type="ORF">B2J93_6040</name>
</gene>
<comment type="caution">
    <text evidence="3">The sequence shown here is derived from an EMBL/GenBank/DDBJ whole genome shotgun (WGS) entry which is preliminary data.</text>
</comment>
<keyword evidence="4" id="KW-1185">Reference proteome</keyword>
<dbReference type="OrthoDB" id="5521299at2759"/>
<sequence>MRLFPQSYHLFPAIERDLPFEIRSVYRGLLRATSYLPDSVARQYAKERIKARFRTSRAKASTKTVRKIHGIPREIEPATGHTIAPSRRLANDRKELDAFSVQRLKKARSTRTMLEKASDGDTDALVKVFRFVYGRQGERKRALLKDLLRPEDDSPGNTSAIQHLVETGSPKKGYRPDAKLYRFIRDQQENQPSEAHKGKIRRVKPKIPEETLWGRPMALKMQESMVKKWWASTLERLLPPIPRNEWERLRDLAMGAMPLEEPPRRRIPAFSQSPALDKETAKTMTTQQILNYFRMPARVPTPDIDRVRFELDQGLVISPDATIKEIQSSRQKLRDRVLKSLGKGREHKFEDAVAPVKLDGTEALAENKKISPRSMRRVYAAIWSLTPTMAYDQVTKTWNIKWGGPKSQANAGVITKPSPRDMELFEGIEKFDPSFTVGNLPMPTAVKRGWKRRTVKSA</sequence>
<protein>
    <submittedName>
        <fullName evidence="3">Uncharacterized protein</fullName>
    </submittedName>
</protein>
<reference evidence="3 4" key="1">
    <citation type="submission" date="2017-04" db="EMBL/GenBank/DDBJ databases">
        <title>Draft genome sequence of Marssonina coronaria NL1: causal agent of apple blotch.</title>
        <authorList>
            <person name="Cheng Q."/>
        </authorList>
    </citation>
    <scope>NUCLEOTIDE SEQUENCE [LARGE SCALE GENOMIC DNA]</scope>
    <source>
        <strain evidence="3 4">NL1</strain>
    </source>
</reference>
<dbReference type="InParanoid" id="A0A218YZ32"/>
<dbReference type="InterPro" id="IPR008011">
    <property type="entry name" value="Complex1_LYR_dom"/>
</dbReference>
<proteinExistence type="predicted"/>
<name>A0A218YZ32_9HELO</name>
<organism evidence="3 4">
    <name type="scientific">Diplocarpon coronariae</name>
    <dbReference type="NCBI Taxonomy" id="2795749"/>
    <lineage>
        <taxon>Eukaryota</taxon>
        <taxon>Fungi</taxon>
        <taxon>Dikarya</taxon>
        <taxon>Ascomycota</taxon>
        <taxon>Pezizomycotina</taxon>
        <taxon>Leotiomycetes</taxon>
        <taxon>Helotiales</taxon>
        <taxon>Drepanopezizaceae</taxon>
        <taxon>Diplocarpon</taxon>
    </lineage>
</organism>
<dbReference type="Pfam" id="PF20263">
    <property type="entry name" value="LYRM2-like"/>
    <property type="match status" value="1"/>
</dbReference>
<dbReference type="InterPro" id="IPR046896">
    <property type="entry name" value="Cup1-like_N"/>
</dbReference>
<evidence type="ECO:0000313" key="3">
    <source>
        <dbReference type="EMBL" id="OWP00603.1"/>
    </source>
</evidence>
<feature type="domain" description="Complex 1 LYR protein" evidence="1">
    <location>
        <begin position="21"/>
        <end position="65"/>
    </location>
</feature>
<dbReference type="CDD" id="cd20273">
    <property type="entry name" value="Complex1_LYR_unchar"/>
    <property type="match status" value="1"/>
</dbReference>
<evidence type="ECO:0000313" key="4">
    <source>
        <dbReference type="Proteomes" id="UP000242519"/>
    </source>
</evidence>
<dbReference type="Pfam" id="PF05347">
    <property type="entry name" value="Complex1_LYR"/>
    <property type="match status" value="1"/>
</dbReference>
<evidence type="ECO:0000259" key="1">
    <source>
        <dbReference type="Pfam" id="PF05347"/>
    </source>
</evidence>
<accession>A0A218YZ32</accession>
<dbReference type="AlphaFoldDB" id="A0A218YZ32"/>